<proteinExistence type="predicted"/>
<dbReference type="EMBL" id="BMAV01013205">
    <property type="protein sequence ID" value="GFY60574.1"/>
    <property type="molecule type" value="Genomic_DNA"/>
</dbReference>
<dbReference type="Proteomes" id="UP000886998">
    <property type="component" value="Unassembled WGS sequence"/>
</dbReference>
<dbReference type="OrthoDB" id="8122644at2759"/>
<evidence type="ECO:0000313" key="2">
    <source>
        <dbReference type="EMBL" id="GFY60574.1"/>
    </source>
</evidence>
<feature type="compositionally biased region" description="Polar residues" evidence="1">
    <location>
        <begin position="42"/>
        <end position="57"/>
    </location>
</feature>
<comment type="caution">
    <text evidence="2">The sequence shown here is derived from an EMBL/GenBank/DDBJ whole genome shotgun (WGS) entry which is preliminary data.</text>
</comment>
<reference evidence="2" key="1">
    <citation type="submission" date="2020-08" db="EMBL/GenBank/DDBJ databases">
        <title>Multicomponent nature underlies the extraordinary mechanical properties of spider dragline silk.</title>
        <authorList>
            <person name="Kono N."/>
            <person name="Nakamura H."/>
            <person name="Mori M."/>
            <person name="Yoshida Y."/>
            <person name="Ohtoshi R."/>
            <person name="Malay A.D."/>
            <person name="Moran D.A.P."/>
            <person name="Tomita M."/>
            <person name="Numata K."/>
            <person name="Arakawa K."/>
        </authorList>
    </citation>
    <scope>NUCLEOTIDE SEQUENCE</scope>
</reference>
<name>A0A8X7CD59_9ARAC</name>
<evidence type="ECO:0000256" key="1">
    <source>
        <dbReference type="SAM" id="MobiDB-lite"/>
    </source>
</evidence>
<gene>
    <name evidence="2" type="ORF">TNIN_231221</name>
</gene>
<sequence length="126" mass="14016">MADLCFICDESLSQGDPANVVRGLKTLKAASIERNDGHIDFLNSSTPENTNSLNRLPSTEKKPYQDNKVSEAMADIFNYIENHDDSQFTLKEFRDVLMGKLACVDITTKTGDVDVLILETAIEESE</sequence>
<keyword evidence="3" id="KW-1185">Reference proteome</keyword>
<feature type="region of interest" description="Disordered" evidence="1">
    <location>
        <begin position="38"/>
        <end position="65"/>
    </location>
</feature>
<evidence type="ECO:0000313" key="3">
    <source>
        <dbReference type="Proteomes" id="UP000886998"/>
    </source>
</evidence>
<protein>
    <submittedName>
        <fullName evidence="2">Uncharacterized protein</fullName>
    </submittedName>
</protein>
<accession>A0A8X7CD59</accession>
<dbReference type="AlphaFoldDB" id="A0A8X7CD59"/>
<organism evidence="2 3">
    <name type="scientific">Trichonephila inaurata madagascariensis</name>
    <dbReference type="NCBI Taxonomy" id="2747483"/>
    <lineage>
        <taxon>Eukaryota</taxon>
        <taxon>Metazoa</taxon>
        <taxon>Ecdysozoa</taxon>
        <taxon>Arthropoda</taxon>
        <taxon>Chelicerata</taxon>
        <taxon>Arachnida</taxon>
        <taxon>Araneae</taxon>
        <taxon>Araneomorphae</taxon>
        <taxon>Entelegynae</taxon>
        <taxon>Araneoidea</taxon>
        <taxon>Nephilidae</taxon>
        <taxon>Trichonephila</taxon>
        <taxon>Trichonephila inaurata</taxon>
    </lineage>
</organism>